<gene>
    <name evidence="2" type="ORF">MM415A02769_0018</name>
    <name evidence="3" type="ORF">MM415B03687_0012</name>
    <name evidence="1" type="ORF">TM448A01027_0014</name>
</gene>
<evidence type="ECO:0000313" key="2">
    <source>
        <dbReference type="EMBL" id="QJA72424.1"/>
    </source>
</evidence>
<organism evidence="1">
    <name type="scientific">viral metagenome</name>
    <dbReference type="NCBI Taxonomy" id="1070528"/>
    <lineage>
        <taxon>unclassified sequences</taxon>
        <taxon>metagenomes</taxon>
        <taxon>organismal metagenomes</taxon>
    </lineage>
</organism>
<evidence type="ECO:0000313" key="1">
    <source>
        <dbReference type="EMBL" id="QJA48562.1"/>
    </source>
</evidence>
<name>A0A6H1ZM59_9ZZZZ</name>
<sequence>MVQIACVDAKDFPKEVQDYCIKNEIQIHYQNDVAFIEDDGNPFAEWLKKQGHEFQNKNGNYIAILST</sequence>
<dbReference type="EMBL" id="MT144090">
    <property type="protein sequence ID" value="QJA48562.1"/>
    <property type="molecule type" value="Genomic_DNA"/>
</dbReference>
<dbReference type="EMBL" id="MT141949">
    <property type="protein sequence ID" value="QJA72424.1"/>
    <property type="molecule type" value="Genomic_DNA"/>
</dbReference>
<reference evidence="1" key="1">
    <citation type="submission" date="2020-03" db="EMBL/GenBank/DDBJ databases">
        <title>The deep terrestrial virosphere.</title>
        <authorList>
            <person name="Holmfeldt K."/>
            <person name="Nilsson E."/>
            <person name="Simone D."/>
            <person name="Lopez-Fernandez M."/>
            <person name="Wu X."/>
            <person name="de Brujin I."/>
            <person name="Lundin D."/>
            <person name="Andersson A."/>
            <person name="Bertilsson S."/>
            <person name="Dopson M."/>
        </authorList>
    </citation>
    <scope>NUCLEOTIDE SEQUENCE</scope>
    <source>
        <strain evidence="2">MM415A02769</strain>
        <strain evidence="3">MM415B03687</strain>
        <strain evidence="1">TM448A01027</strain>
    </source>
</reference>
<proteinExistence type="predicted"/>
<dbReference type="EMBL" id="MT143276">
    <property type="protein sequence ID" value="QJA94978.1"/>
    <property type="molecule type" value="Genomic_DNA"/>
</dbReference>
<dbReference type="AlphaFoldDB" id="A0A6H1ZM59"/>
<accession>A0A6H1ZM59</accession>
<evidence type="ECO:0000313" key="3">
    <source>
        <dbReference type="EMBL" id="QJA94978.1"/>
    </source>
</evidence>
<protein>
    <submittedName>
        <fullName evidence="1">Uncharacterized protein</fullName>
    </submittedName>
</protein>